<dbReference type="Pfam" id="PF00400">
    <property type="entry name" value="WD40"/>
    <property type="match status" value="6"/>
</dbReference>
<dbReference type="InterPro" id="IPR001810">
    <property type="entry name" value="F-box_dom"/>
</dbReference>
<keyword evidence="2" id="KW-0677">Repeat</keyword>
<dbReference type="SUPFAM" id="SSF50978">
    <property type="entry name" value="WD40 repeat-like"/>
    <property type="match status" value="1"/>
</dbReference>
<feature type="repeat" description="WD" evidence="3">
    <location>
        <begin position="515"/>
        <end position="554"/>
    </location>
</feature>
<dbReference type="Gene3D" id="1.20.1280.50">
    <property type="match status" value="1"/>
</dbReference>
<comment type="caution">
    <text evidence="6">The sequence shown here is derived from an EMBL/GenBank/DDBJ whole genome shotgun (WGS) entry which is preliminary data.</text>
</comment>
<organism evidence="6 7">
    <name type="scientific">Apophysomyces ossiformis</name>
    <dbReference type="NCBI Taxonomy" id="679940"/>
    <lineage>
        <taxon>Eukaryota</taxon>
        <taxon>Fungi</taxon>
        <taxon>Fungi incertae sedis</taxon>
        <taxon>Mucoromycota</taxon>
        <taxon>Mucoromycotina</taxon>
        <taxon>Mucoromycetes</taxon>
        <taxon>Mucorales</taxon>
        <taxon>Mucorineae</taxon>
        <taxon>Mucoraceae</taxon>
        <taxon>Apophysomyces</taxon>
    </lineage>
</organism>
<dbReference type="PRINTS" id="PR00320">
    <property type="entry name" value="GPROTEINBRPT"/>
</dbReference>
<dbReference type="CDD" id="cd00200">
    <property type="entry name" value="WD40"/>
    <property type="match status" value="1"/>
</dbReference>
<name>A0A8H7BTL2_9FUNG</name>
<accession>A0A8H7BTL2</accession>
<evidence type="ECO:0000256" key="3">
    <source>
        <dbReference type="PROSITE-ProRule" id="PRU00221"/>
    </source>
</evidence>
<feature type="compositionally biased region" description="Polar residues" evidence="4">
    <location>
        <begin position="162"/>
        <end position="181"/>
    </location>
</feature>
<protein>
    <recommendedName>
        <fullName evidence="5">F-box domain-containing protein</fullName>
    </recommendedName>
</protein>
<feature type="region of interest" description="Disordered" evidence="4">
    <location>
        <begin position="243"/>
        <end position="326"/>
    </location>
</feature>
<feature type="repeat" description="WD" evidence="3">
    <location>
        <begin position="595"/>
        <end position="634"/>
    </location>
</feature>
<dbReference type="PANTHER" id="PTHR14604:SF4">
    <property type="entry name" value="F-BOX DOMAIN-CONTAINING PROTEIN"/>
    <property type="match status" value="1"/>
</dbReference>
<feature type="domain" description="F-box" evidence="5">
    <location>
        <begin position="95"/>
        <end position="141"/>
    </location>
</feature>
<evidence type="ECO:0000256" key="4">
    <source>
        <dbReference type="SAM" id="MobiDB-lite"/>
    </source>
</evidence>
<feature type="compositionally biased region" description="Low complexity" evidence="4">
    <location>
        <begin position="298"/>
        <end position="324"/>
    </location>
</feature>
<feature type="repeat" description="WD" evidence="3">
    <location>
        <begin position="635"/>
        <end position="674"/>
    </location>
</feature>
<dbReference type="PROSITE" id="PS50181">
    <property type="entry name" value="FBOX"/>
    <property type="match status" value="1"/>
</dbReference>
<dbReference type="InterPro" id="IPR050995">
    <property type="entry name" value="WD-F-box_domain-protein"/>
</dbReference>
<dbReference type="PROSITE" id="PS50294">
    <property type="entry name" value="WD_REPEATS_REGION"/>
    <property type="match status" value="6"/>
</dbReference>
<feature type="repeat" description="WD" evidence="3">
    <location>
        <begin position="475"/>
        <end position="514"/>
    </location>
</feature>
<keyword evidence="7" id="KW-1185">Reference proteome</keyword>
<dbReference type="InterPro" id="IPR019775">
    <property type="entry name" value="WD40_repeat_CS"/>
</dbReference>
<evidence type="ECO:0000313" key="7">
    <source>
        <dbReference type="Proteomes" id="UP000605846"/>
    </source>
</evidence>
<dbReference type="PROSITE" id="PS00678">
    <property type="entry name" value="WD_REPEATS_1"/>
    <property type="match status" value="4"/>
</dbReference>
<dbReference type="PANTHER" id="PTHR14604">
    <property type="entry name" value="WD40 REPEAT PF20"/>
    <property type="match status" value="1"/>
</dbReference>
<feature type="repeat" description="WD" evidence="3">
    <location>
        <begin position="555"/>
        <end position="594"/>
    </location>
</feature>
<evidence type="ECO:0000313" key="6">
    <source>
        <dbReference type="EMBL" id="KAF7729896.1"/>
    </source>
</evidence>
<dbReference type="InterPro" id="IPR001680">
    <property type="entry name" value="WD40_rpt"/>
</dbReference>
<dbReference type="InterPro" id="IPR020472">
    <property type="entry name" value="WD40_PAC1"/>
</dbReference>
<dbReference type="AlphaFoldDB" id="A0A8H7BTL2"/>
<dbReference type="SMART" id="SM00320">
    <property type="entry name" value="WD40"/>
    <property type="match status" value="7"/>
</dbReference>
<gene>
    <name evidence="6" type="ORF">EC973_003630</name>
</gene>
<dbReference type="SMART" id="SM00256">
    <property type="entry name" value="FBOX"/>
    <property type="match status" value="1"/>
</dbReference>
<feature type="repeat" description="WD" evidence="3">
    <location>
        <begin position="675"/>
        <end position="716"/>
    </location>
</feature>
<feature type="region of interest" description="Disordered" evidence="4">
    <location>
        <begin position="162"/>
        <end position="230"/>
    </location>
</feature>
<evidence type="ECO:0000256" key="1">
    <source>
        <dbReference type="ARBA" id="ARBA00022574"/>
    </source>
</evidence>
<sequence length="759" mass="84554">MLIQSLCEKNDVQVSARLCQINPLTLSFTIPTTATAYDFAVQADEGYVEQRFEVPASIKNLSDEQKAECAYSLLISINRSLASGVVDRLAPLLHRDFFSTLPSEISLHILSYVDVVTLTRMSRVSRRWRQLSNDQRLWYRLYVSQGWKYDQKAIDTYLSETSLSSTAKQPSSPDTSEPSSRLHTRNSHDSSQLRPTLAPVPLARTTASMYDPAALPTMPGAPSGRLRPLRRPGDLFFRLRQRRTLQQSQQASTTTSSSSSPSSSSSSSSSSSLQEVVIADVEDGEDSSSSAVNLRLDPVSPTTRSAVTPSSSATPTVSPTTSSSNLIHTNVSRRIAAFPPIPFPQPVSLAAPSSHSRSQPLVSSTIRDSSFGMRSANAPDTRGSVSATHSRRALLIRPTSPSQRQTDHTSRRRSTSRKSLKYDETLQYHYDEETGKRYINWRRLYRNRSLIAKQWRDGKCKMRVFPPNTASADVLDMHAEGIYCIQFDEDKIISGSRDKSIKIWDIRTGECRKTLTGHSASVLCLQFDEHHIISGSSDSTIVQWNIETGRIVKRLLGHSESVLNLQFVKNRIVSCSKDRTVRIWDLETGRQLKTLRGHRAAVNAIQFRGNRIVSASGDHTIKLWDMDTGQCLRTFSSHKRGIACVEFDGERIVSGSSDETIKVWDAATGEDLHTLSGHTNLVRTLQLDSASNKLVSGSYDGSLKVWALDEGRLLFSLSQAIEGRVLNLQFDYARIVCCSNLAKIMIYDFAYGIDTHFLM</sequence>
<dbReference type="InterPro" id="IPR015943">
    <property type="entry name" value="WD40/YVTN_repeat-like_dom_sf"/>
</dbReference>
<feature type="compositionally biased region" description="Polar residues" evidence="4">
    <location>
        <begin position="351"/>
        <end position="368"/>
    </location>
</feature>
<evidence type="ECO:0000259" key="5">
    <source>
        <dbReference type="PROSITE" id="PS50181"/>
    </source>
</evidence>
<feature type="compositionally biased region" description="Low complexity" evidence="4">
    <location>
        <begin position="243"/>
        <end position="274"/>
    </location>
</feature>
<dbReference type="EMBL" id="JABAYA010000021">
    <property type="protein sequence ID" value="KAF7729896.1"/>
    <property type="molecule type" value="Genomic_DNA"/>
</dbReference>
<evidence type="ECO:0000256" key="2">
    <source>
        <dbReference type="ARBA" id="ARBA00022737"/>
    </source>
</evidence>
<dbReference type="SUPFAM" id="SSF81383">
    <property type="entry name" value="F-box domain"/>
    <property type="match status" value="1"/>
</dbReference>
<dbReference type="PROSITE" id="PS50082">
    <property type="entry name" value="WD_REPEATS_2"/>
    <property type="match status" value="6"/>
</dbReference>
<dbReference type="InterPro" id="IPR036322">
    <property type="entry name" value="WD40_repeat_dom_sf"/>
</dbReference>
<keyword evidence="1 3" id="KW-0853">WD repeat</keyword>
<feature type="region of interest" description="Disordered" evidence="4">
    <location>
        <begin position="349"/>
        <end position="418"/>
    </location>
</feature>
<dbReference type="OrthoDB" id="19711at2759"/>
<dbReference type="Proteomes" id="UP000605846">
    <property type="component" value="Unassembled WGS sequence"/>
</dbReference>
<reference evidence="6" key="1">
    <citation type="submission" date="2020-01" db="EMBL/GenBank/DDBJ databases">
        <title>Genome Sequencing of Three Apophysomyces-Like Fungal Strains Confirms a Novel Fungal Genus in the Mucoromycota with divergent Burkholderia-like Endosymbiotic Bacteria.</title>
        <authorList>
            <person name="Stajich J.E."/>
            <person name="Macias A.M."/>
            <person name="Carter-House D."/>
            <person name="Lovett B."/>
            <person name="Kasson L.R."/>
            <person name="Berry K."/>
            <person name="Grigoriev I."/>
            <person name="Chang Y."/>
            <person name="Spatafora J."/>
            <person name="Kasson M.T."/>
        </authorList>
    </citation>
    <scope>NUCLEOTIDE SEQUENCE</scope>
    <source>
        <strain evidence="6">NRRL A-21654</strain>
    </source>
</reference>
<dbReference type="InterPro" id="IPR036047">
    <property type="entry name" value="F-box-like_dom_sf"/>
</dbReference>
<dbReference type="Pfam" id="PF12937">
    <property type="entry name" value="F-box-like"/>
    <property type="match status" value="1"/>
</dbReference>
<proteinExistence type="predicted"/>
<dbReference type="Gene3D" id="2.130.10.10">
    <property type="entry name" value="YVTN repeat-like/Quinoprotein amine dehydrogenase"/>
    <property type="match status" value="2"/>
</dbReference>